<keyword evidence="1" id="KW-1133">Transmembrane helix</keyword>
<keyword evidence="1" id="KW-0472">Membrane</keyword>
<evidence type="ECO:0000313" key="2">
    <source>
        <dbReference type="EMBL" id="CAL0331362.1"/>
    </source>
</evidence>
<gene>
    <name evidence="2" type="ORF">LLUT_LOCUS32422</name>
</gene>
<protein>
    <submittedName>
        <fullName evidence="2">Uncharacterized protein</fullName>
    </submittedName>
</protein>
<keyword evidence="1" id="KW-0812">Transmembrane</keyword>
<dbReference type="EMBL" id="CAXHTB010000023">
    <property type="protein sequence ID" value="CAL0331362.1"/>
    <property type="molecule type" value="Genomic_DNA"/>
</dbReference>
<sequence>MGVENKEDDHPRGNFRGTSATVTLATTLSLIAVILVIALVYFYARYHLRLDRRRRQQNFLRRVNNQIANLDVNSTRSPNSGLDPLVIASLPRLLYKETNHFSQVQSGLDHLATTEVQPTAPPVEDVSHVDVSRETEKVSCSGLRIASFPRMVIGMERSLRRSYDDSAAVEDIENQ</sequence>
<organism evidence="2 3">
    <name type="scientific">Lupinus luteus</name>
    <name type="common">European yellow lupine</name>
    <dbReference type="NCBI Taxonomy" id="3873"/>
    <lineage>
        <taxon>Eukaryota</taxon>
        <taxon>Viridiplantae</taxon>
        <taxon>Streptophyta</taxon>
        <taxon>Embryophyta</taxon>
        <taxon>Tracheophyta</taxon>
        <taxon>Spermatophyta</taxon>
        <taxon>Magnoliopsida</taxon>
        <taxon>eudicotyledons</taxon>
        <taxon>Gunneridae</taxon>
        <taxon>Pentapetalae</taxon>
        <taxon>rosids</taxon>
        <taxon>fabids</taxon>
        <taxon>Fabales</taxon>
        <taxon>Fabaceae</taxon>
        <taxon>Papilionoideae</taxon>
        <taxon>50 kb inversion clade</taxon>
        <taxon>genistoids sensu lato</taxon>
        <taxon>core genistoids</taxon>
        <taxon>Genisteae</taxon>
        <taxon>Lupinus</taxon>
    </lineage>
</organism>
<dbReference type="AlphaFoldDB" id="A0AAV1YBX3"/>
<reference evidence="2 3" key="1">
    <citation type="submission" date="2024-03" db="EMBL/GenBank/DDBJ databases">
        <authorList>
            <person name="Martinez-Hernandez J."/>
        </authorList>
    </citation>
    <scope>NUCLEOTIDE SEQUENCE [LARGE SCALE GENOMIC DNA]</scope>
</reference>
<name>A0AAV1YBX3_LUPLU</name>
<keyword evidence="3" id="KW-1185">Reference proteome</keyword>
<proteinExistence type="predicted"/>
<dbReference type="Proteomes" id="UP001497480">
    <property type="component" value="Unassembled WGS sequence"/>
</dbReference>
<evidence type="ECO:0000256" key="1">
    <source>
        <dbReference type="SAM" id="Phobius"/>
    </source>
</evidence>
<evidence type="ECO:0000313" key="3">
    <source>
        <dbReference type="Proteomes" id="UP001497480"/>
    </source>
</evidence>
<accession>A0AAV1YBX3</accession>
<feature type="transmembrane region" description="Helical" evidence="1">
    <location>
        <begin position="20"/>
        <end position="44"/>
    </location>
</feature>
<comment type="caution">
    <text evidence="2">The sequence shown here is derived from an EMBL/GenBank/DDBJ whole genome shotgun (WGS) entry which is preliminary data.</text>
</comment>